<dbReference type="PROSITE" id="PS51318">
    <property type="entry name" value="TAT"/>
    <property type="match status" value="1"/>
</dbReference>
<dbReference type="Pfam" id="PF00884">
    <property type="entry name" value="Sulfatase"/>
    <property type="match status" value="1"/>
</dbReference>
<dbReference type="PANTHER" id="PTHR46615:SF1">
    <property type="entry name" value="ARYLSULFATASE K"/>
    <property type="match status" value="1"/>
</dbReference>
<dbReference type="InterPro" id="IPR006311">
    <property type="entry name" value="TAT_signal"/>
</dbReference>
<organism evidence="2 3">
    <name type="scientific">Gimesia fumaroli</name>
    <dbReference type="NCBI Taxonomy" id="2527976"/>
    <lineage>
        <taxon>Bacteria</taxon>
        <taxon>Pseudomonadati</taxon>
        <taxon>Planctomycetota</taxon>
        <taxon>Planctomycetia</taxon>
        <taxon>Planctomycetales</taxon>
        <taxon>Planctomycetaceae</taxon>
        <taxon>Gimesia</taxon>
    </lineage>
</organism>
<sequence length="574" mass="64598">MEQSPMNRRDFNKLTVAAMSGAVSASQSATADENEAARQQPYNIVMVMADQEAYHLNQAAGYELPSRAELSRRGTTFENHYIAAAMCTPSRGALFSGHPPQINGVFDQMELGYVPSLNKDKPSIGTVMKDLGYATAYFGKFELLRDIIYPKDTINYTKALNEYGFDTFAPDGDKIGGPNQGYDTDNYTVAAGNRWLRTNAQQLNREGKPWFLLTSMVSPHDIMYADGNLPDEKVQVSQAGAELTHPPQNSLYQYPWQFALSPSRLQSLNPPARPDAQLQYLEGWSYWLGTIPTNRTDMWRIFYNYYLNLIRDNDRMLQSLLATCDELDLWNNTIFIFTADHGELGGSHGGLRGKGPFPFEQQSHVPLIIVHPDHQGGRSCTAVTSHIDLLPTLASLTGQSSDAQKKATQSMPGKDISVLLYQPESAPSDAIRKGALFNYVGLQTIDANYLKKIAPLQAHSKFVPPLKELHPNLKKRGFLNFVFDGRYKYARYYSPSEFNMPETLEQIYKYNDLELFDLYCDPHEMNNLAMEPEANRELILRLNGLMNELMMQEVGVHDGQFLPAAVRPKGPIKF</sequence>
<reference evidence="2 3" key="1">
    <citation type="submission" date="2019-03" db="EMBL/GenBank/DDBJ databases">
        <title>Deep-cultivation of Planctomycetes and their phenomic and genomic characterization uncovers novel biology.</title>
        <authorList>
            <person name="Wiegand S."/>
            <person name="Jogler M."/>
            <person name="Boedeker C."/>
            <person name="Pinto D."/>
            <person name="Vollmers J."/>
            <person name="Rivas-Marin E."/>
            <person name="Kohn T."/>
            <person name="Peeters S.H."/>
            <person name="Heuer A."/>
            <person name="Rast P."/>
            <person name="Oberbeckmann S."/>
            <person name="Bunk B."/>
            <person name="Jeske O."/>
            <person name="Meyerdierks A."/>
            <person name="Storesund J.E."/>
            <person name="Kallscheuer N."/>
            <person name="Luecker S."/>
            <person name="Lage O.M."/>
            <person name="Pohl T."/>
            <person name="Merkel B.J."/>
            <person name="Hornburger P."/>
            <person name="Mueller R.-W."/>
            <person name="Bruemmer F."/>
            <person name="Labrenz M."/>
            <person name="Spormann A.M."/>
            <person name="Op den Camp H."/>
            <person name="Overmann J."/>
            <person name="Amann R."/>
            <person name="Jetten M.S.M."/>
            <person name="Mascher T."/>
            <person name="Medema M.H."/>
            <person name="Devos D.P."/>
            <person name="Kaster A.-K."/>
            <person name="Ovreas L."/>
            <person name="Rohde M."/>
            <person name="Galperin M.Y."/>
            <person name="Jogler C."/>
        </authorList>
    </citation>
    <scope>NUCLEOTIDE SEQUENCE [LARGE SCALE GENOMIC DNA]</scope>
    <source>
        <strain evidence="2 3">Enr17</strain>
    </source>
</reference>
<dbReference type="KEGG" id="gfm:Enr17x_46940"/>
<gene>
    <name evidence="2" type="primary">betC_10</name>
    <name evidence="2" type="ORF">Enr17x_46940</name>
</gene>
<dbReference type="GO" id="GO:0047753">
    <property type="term" value="F:choline-sulfatase activity"/>
    <property type="evidence" value="ECO:0007669"/>
    <property type="project" value="UniProtKB-EC"/>
</dbReference>
<evidence type="ECO:0000313" key="3">
    <source>
        <dbReference type="Proteomes" id="UP000318313"/>
    </source>
</evidence>
<accession>A0A518IHW0</accession>
<dbReference type="EC" id="3.1.6.6" evidence="2"/>
<keyword evidence="3" id="KW-1185">Reference proteome</keyword>
<name>A0A518IHW0_9PLAN</name>
<proteinExistence type="predicted"/>
<dbReference type="RefSeq" id="WP_145311928.1">
    <property type="nucleotide sequence ID" value="NZ_CP037452.1"/>
</dbReference>
<dbReference type="EMBL" id="CP037452">
    <property type="protein sequence ID" value="QDV52630.1"/>
    <property type="molecule type" value="Genomic_DNA"/>
</dbReference>
<dbReference type="InterPro" id="IPR051849">
    <property type="entry name" value="GAG-degrading_sulfatase"/>
</dbReference>
<dbReference type="GO" id="GO:0004065">
    <property type="term" value="F:arylsulfatase activity"/>
    <property type="evidence" value="ECO:0007669"/>
    <property type="project" value="TreeGrafter"/>
</dbReference>
<dbReference type="OrthoDB" id="9762324at2"/>
<dbReference type="AlphaFoldDB" id="A0A518IHW0"/>
<feature type="domain" description="Sulfatase N-terminal" evidence="1">
    <location>
        <begin position="43"/>
        <end position="398"/>
    </location>
</feature>
<dbReference type="Proteomes" id="UP000318313">
    <property type="component" value="Chromosome"/>
</dbReference>
<dbReference type="InterPro" id="IPR017850">
    <property type="entry name" value="Alkaline_phosphatase_core_sf"/>
</dbReference>
<dbReference type="SUPFAM" id="SSF53649">
    <property type="entry name" value="Alkaline phosphatase-like"/>
    <property type="match status" value="1"/>
</dbReference>
<dbReference type="Gene3D" id="3.40.720.10">
    <property type="entry name" value="Alkaline Phosphatase, subunit A"/>
    <property type="match status" value="1"/>
</dbReference>
<evidence type="ECO:0000313" key="2">
    <source>
        <dbReference type="EMBL" id="QDV52630.1"/>
    </source>
</evidence>
<dbReference type="GO" id="GO:0015024">
    <property type="term" value="F:glucuronate-2-sulfatase activity"/>
    <property type="evidence" value="ECO:0007669"/>
    <property type="project" value="TreeGrafter"/>
</dbReference>
<dbReference type="InterPro" id="IPR000917">
    <property type="entry name" value="Sulfatase_N"/>
</dbReference>
<dbReference type="PANTHER" id="PTHR46615">
    <property type="entry name" value="ARYLSULFATASE K"/>
    <property type="match status" value="1"/>
</dbReference>
<evidence type="ECO:0000259" key="1">
    <source>
        <dbReference type="Pfam" id="PF00884"/>
    </source>
</evidence>
<keyword evidence="2" id="KW-0378">Hydrolase</keyword>
<protein>
    <submittedName>
        <fullName evidence="2">Choline-sulfatase</fullName>
        <ecNumber evidence="2">3.1.6.6</ecNumber>
    </submittedName>
</protein>